<comment type="caution">
    <text evidence="16">The sequence shown here is derived from an EMBL/GenBank/DDBJ whole genome shotgun (WGS) entry which is preliminary data.</text>
</comment>
<dbReference type="Gene3D" id="3.90.740.10">
    <property type="entry name" value="Valyl/Leucyl/Isoleucyl-tRNA synthetase, editing domain"/>
    <property type="match status" value="1"/>
</dbReference>
<dbReference type="PANTHER" id="PTHR42765:SF1">
    <property type="entry name" value="ISOLEUCINE--TRNA LIGASE, MITOCHONDRIAL"/>
    <property type="match status" value="1"/>
</dbReference>
<evidence type="ECO:0000256" key="1">
    <source>
        <dbReference type="ARBA" id="ARBA00006887"/>
    </source>
</evidence>
<feature type="domain" description="Aminoacyl-tRNA synthetase class Ia" evidence="13">
    <location>
        <begin position="67"/>
        <end position="681"/>
    </location>
</feature>
<dbReference type="EC" id="6.1.1.5" evidence="12"/>
<dbReference type="FunFam" id="1.10.730.20:FF:000001">
    <property type="entry name" value="Isoleucine--tRNA ligase"/>
    <property type="match status" value="1"/>
</dbReference>
<dbReference type="PROSITE" id="PS00178">
    <property type="entry name" value="AA_TRNA_LIGASE_I"/>
    <property type="match status" value="1"/>
</dbReference>
<name>A0A3N1VGI8_9BACT</name>
<dbReference type="InterPro" id="IPR050081">
    <property type="entry name" value="Ile-tRNA_ligase"/>
</dbReference>
<feature type="binding site" evidence="12">
    <location>
        <position position="601"/>
    </location>
    <ligand>
        <name>L-isoleucyl-5'-AMP</name>
        <dbReference type="ChEBI" id="CHEBI:178002"/>
    </ligand>
</feature>
<gene>
    <name evidence="12" type="primary">ileS</name>
    <name evidence="16" type="ORF">EDC27_1142</name>
</gene>
<keyword evidence="8 12" id="KW-0648">Protein biosynthesis</keyword>
<dbReference type="Pfam" id="PF00133">
    <property type="entry name" value="tRNA-synt_1"/>
    <property type="match status" value="1"/>
</dbReference>
<evidence type="ECO:0000256" key="3">
    <source>
        <dbReference type="ARBA" id="ARBA00022598"/>
    </source>
</evidence>
<proteinExistence type="inferred from homology"/>
<comment type="function">
    <text evidence="10 12">Catalyzes the attachment of isoleucine to tRNA(Ile). As IleRS can inadvertently accommodate and process structurally similar amino acids such as valine, to avoid such errors it has two additional distinct tRNA(Ile)-dependent editing activities. One activity is designated as 'pretransfer' editing and involves the hydrolysis of activated Val-AMP. The other activity is designated 'posttransfer' editing and involves deacylation of mischarged Val-tRNA(Ile).</text>
</comment>
<evidence type="ECO:0000256" key="12">
    <source>
        <dbReference type="HAMAP-Rule" id="MF_02002"/>
    </source>
</evidence>
<comment type="catalytic activity">
    <reaction evidence="11 12">
        <text>tRNA(Ile) + L-isoleucine + ATP = L-isoleucyl-tRNA(Ile) + AMP + diphosphate</text>
        <dbReference type="Rhea" id="RHEA:11060"/>
        <dbReference type="Rhea" id="RHEA-COMP:9666"/>
        <dbReference type="Rhea" id="RHEA-COMP:9695"/>
        <dbReference type="ChEBI" id="CHEBI:30616"/>
        <dbReference type="ChEBI" id="CHEBI:33019"/>
        <dbReference type="ChEBI" id="CHEBI:58045"/>
        <dbReference type="ChEBI" id="CHEBI:78442"/>
        <dbReference type="ChEBI" id="CHEBI:78528"/>
        <dbReference type="ChEBI" id="CHEBI:456215"/>
        <dbReference type="EC" id="6.1.1.5"/>
    </reaction>
</comment>
<protein>
    <recommendedName>
        <fullName evidence="12">Isoleucine--tRNA ligase</fullName>
        <ecNumber evidence="12">6.1.1.5</ecNumber>
    </recommendedName>
    <alternativeName>
        <fullName evidence="12">Isoleucyl-tRNA synthetase</fullName>
        <shortName evidence="12">IleRS</shortName>
    </alternativeName>
</protein>
<keyword evidence="6 12" id="KW-0862">Zinc</keyword>
<dbReference type="GO" id="GO:0005829">
    <property type="term" value="C:cytosol"/>
    <property type="evidence" value="ECO:0007669"/>
    <property type="project" value="TreeGrafter"/>
</dbReference>
<dbReference type="InterPro" id="IPR009008">
    <property type="entry name" value="Val/Leu/Ile-tRNA-synth_edit"/>
</dbReference>
<evidence type="ECO:0000256" key="4">
    <source>
        <dbReference type="ARBA" id="ARBA00022723"/>
    </source>
</evidence>
<dbReference type="Pfam" id="PF08264">
    <property type="entry name" value="Anticodon_1"/>
    <property type="match status" value="1"/>
</dbReference>
<dbReference type="FunFam" id="3.40.50.620:FF:000042">
    <property type="entry name" value="Isoleucine--tRNA ligase"/>
    <property type="match status" value="1"/>
</dbReference>
<keyword evidence="17" id="KW-1185">Reference proteome</keyword>
<evidence type="ECO:0000256" key="10">
    <source>
        <dbReference type="ARBA" id="ARBA00025217"/>
    </source>
</evidence>
<evidence type="ECO:0000256" key="8">
    <source>
        <dbReference type="ARBA" id="ARBA00022917"/>
    </source>
</evidence>
<dbReference type="Pfam" id="PF06827">
    <property type="entry name" value="zf-FPG_IleRS"/>
    <property type="match status" value="1"/>
</dbReference>
<keyword evidence="9 12" id="KW-0030">Aminoacyl-tRNA synthetase</keyword>
<dbReference type="HAMAP" id="MF_02002">
    <property type="entry name" value="Ile_tRNA_synth_type1"/>
    <property type="match status" value="1"/>
</dbReference>
<evidence type="ECO:0000259" key="15">
    <source>
        <dbReference type="Pfam" id="PF08264"/>
    </source>
</evidence>
<feature type="short sequence motif" description="'KMSKS' region" evidence="12">
    <location>
        <begin position="642"/>
        <end position="646"/>
    </location>
</feature>
<evidence type="ECO:0000259" key="14">
    <source>
        <dbReference type="Pfam" id="PF06827"/>
    </source>
</evidence>
<feature type="domain" description="Zinc finger FPG/IleRS-type" evidence="14">
    <location>
        <begin position="935"/>
        <end position="961"/>
    </location>
</feature>
<keyword evidence="2 12" id="KW-0963">Cytoplasm</keyword>
<sequence>MGLCYKLRFFRVGISENGLIVPKGLFPCKQRRGKGGEEKGMDYKTTLNLPKTDFPMKANLAQREPELLARWDRMDLYGKLRQVSVGRPPFILHDGPPYANGHIHLGTALNKILKDMIVKSRQMSGFDAIYVPGWDCHGLPIEHQVDKELGPRKKAMTQVEIRRYCRAYAEKFIDIQRQEFKRLGVLGEWDNPYLTMSFDYEATIARELGRFFERGSVVRSKKPIYWCCSCRTALAEAEVEYHDHESPSIYVKFPLSDESRRALADFRDIPVHVIIWTTTPWTLPANLAIALHPDFTYAAVRVGDEVWILAEGLVEQCMKTFGIEDYEKIRELSSRELEGLQCRHPFLDRASRLVLGSHVTLDAGTGCVHTAPGHGREDYDTALAYGLDVYSPVDDDGCFTAEVPFFGGQFVFDANAAVNAKLKERGALVLETTVSHSYPHCWRCKKPVIFRATEQWFISMERNDLRKKALQAIDQVQWVPSWGRDRIYQMIENRPDWCISRQRSWGVPITVFTCRQCGEVLATPEVFDKVTALFEKEGADGWFERSVEDLLPDGAVCAGCGGKDFDKEMDILDVWFDSGVSHAAVLERRPYLRSPADLYLEGSDQHRGWFHSSLLASVGTRDRAPYKAVLTHGFVVDGQGYKMSKSLGNVIVPGEIINKFGAEILRLWVSAEDYRDDIRISQDILQRLSETYRRIRNTWRFLLGNLHDFDPARHGVSVTAMQELDRYALHMLQKLVGKVRRAYDRFEFHRVYHAVHNYCTVDLSAFYLDILKDRLYTAPPDSVERRSAQTALYRILTSLLKLMAPILSFTAEEAWAHLPGHHAESVHLEAFPEVEEALVDEALEARWERILRLRADVSRALEAARQAKTIGHSLDARVRLHLPEAWQPDFAQDAELLRTVFIVSEVRLENLDGQVEAMDGQEVSGCKVLVEPASGQKCERCWVLSNTVGTFADHPTICARCHDVLHTPQ</sequence>
<dbReference type="InterPro" id="IPR014729">
    <property type="entry name" value="Rossmann-like_a/b/a_fold"/>
</dbReference>
<feature type="binding site" evidence="12">
    <location>
        <position position="938"/>
    </location>
    <ligand>
        <name>Zn(2+)</name>
        <dbReference type="ChEBI" id="CHEBI:29105"/>
    </ligand>
</feature>
<evidence type="ECO:0000256" key="2">
    <source>
        <dbReference type="ARBA" id="ARBA00022490"/>
    </source>
</evidence>
<feature type="domain" description="Methionyl/Valyl/Leucyl/Isoleucyl-tRNA synthetase anticodon-binding" evidence="15">
    <location>
        <begin position="725"/>
        <end position="879"/>
    </location>
</feature>
<dbReference type="NCBIfam" id="TIGR00392">
    <property type="entry name" value="ileS"/>
    <property type="match status" value="1"/>
</dbReference>
<dbReference type="GO" id="GO:0004822">
    <property type="term" value="F:isoleucine-tRNA ligase activity"/>
    <property type="evidence" value="ECO:0007669"/>
    <property type="project" value="UniProtKB-UniRule"/>
</dbReference>
<keyword evidence="4 12" id="KW-0479">Metal-binding</keyword>
<dbReference type="PANTHER" id="PTHR42765">
    <property type="entry name" value="SOLEUCYL-TRNA SYNTHETASE"/>
    <property type="match status" value="1"/>
</dbReference>
<dbReference type="GO" id="GO:0006428">
    <property type="term" value="P:isoleucyl-tRNA aminoacylation"/>
    <property type="evidence" value="ECO:0007669"/>
    <property type="project" value="UniProtKB-UniRule"/>
</dbReference>
<comment type="domain">
    <text evidence="12">IleRS has two distinct active sites: one for aminoacylation and one for editing. The misactivated valine is translocated from the active site to the editing site, which sterically excludes the correctly activated isoleucine. The single editing site contains two valyl binding pockets, one specific for each substrate (Val-AMP or Val-tRNA(Ile)).</text>
</comment>
<organism evidence="16 17">
    <name type="scientific">Desulfosoma caldarium</name>
    <dbReference type="NCBI Taxonomy" id="610254"/>
    <lineage>
        <taxon>Bacteria</taxon>
        <taxon>Pseudomonadati</taxon>
        <taxon>Thermodesulfobacteriota</taxon>
        <taxon>Syntrophobacteria</taxon>
        <taxon>Syntrophobacterales</taxon>
        <taxon>Syntrophobacteraceae</taxon>
        <taxon>Desulfosoma</taxon>
    </lineage>
</organism>
<feature type="binding site" evidence="12">
    <location>
        <position position="941"/>
    </location>
    <ligand>
        <name>Zn(2+)</name>
        <dbReference type="ChEBI" id="CHEBI:29105"/>
    </ligand>
</feature>
<evidence type="ECO:0000256" key="9">
    <source>
        <dbReference type="ARBA" id="ARBA00023146"/>
    </source>
</evidence>
<evidence type="ECO:0000256" key="11">
    <source>
        <dbReference type="ARBA" id="ARBA00048359"/>
    </source>
</evidence>
<comment type="subunit">
    <text evidence="12">Monomer.</text>
</comment>
<dbReference type="PRINTS" id="PR00984">
    <property type="entry name" value="TRNASYNTHILE"/>
</dbReference>
<feature type="binding site" evidence="12">
    <location>
        <position position="958"/>
    </location>
    <ligand>
        <name>Zn(2+)</name>
        <dbReference type="ChEBI" id="CHEBI:29105"/>
    </ligand>
</feature>
<dbReference type="CDD" id="cd00818">
    <property type="entry name" value="IleRS_core"/>
    <property type="match status" value="1"/>
</dbReference>
<dbReference type="EMBL" id="RJVA01000010">
    <property type="protein sequence ID" value="ROR01946.1"/>
    <property type="molecule type" value="Genomic_DNA"/>
</dbReference>
<dbReference type="SUPFAM" id="SSF50677">
    <property type="entry name" value="ValRS/IleRS/LeuRS editing domain"/>
    <property type="match status" value="1"/>
</dbReference>
<dbReference type="Gene3D" id="3.40.50.620">
    <property type="entry name" value="HUPs"/>
    <property type="match status" value="2"/>
</dbReference>
<keyword evidence="5 12" id="KW-0547">Nucleotide-binding</keyword>
<evidence type="ECO:0000259" key="13">
    <source>
        <dbReference type="Pfam" id="PF00133"/>
    </source>
</evidence>
<feature type="binding site" evidence="12">
    <location>
        <position position="645"/>
    </location>
    <ligand>
        <name>ATP</name>
        <dbReference type="ChEBI" id="CHEBI:30616"/>
    </ligand>
</feature>
<evidence type="ECO:0000313" key="17">
    <source>
        <dbReference type="Proteomes" id="UP000276223"/>
    </source>
</evidence>
<dbReference type="SUPFAM" id="SSF52374">
    <property type="entry name" value="Nucleotidylyl transferase"/>
    <property type="match status" value="1"/>
</dbReference>
<reference evidence="16 17" key="1">
    <citation type="submission" date="2018-11" db="EMBL/GenBank/DDBJ databases">
        <title>Genomic Encyclopedia of Type Strains, Phase IV (KMG-IV): sequencing the most valuable type-strain genomes for metagenomic binning, comparative biology and taxonomic classification.</title>
        <authorList>
            <person name="Goeker M."/>
        </authorList>
    </citation>
    <scope>NUCLEOTIDE SEQUENCE [LARGE SCALE GENOMIC DNA]</scope>
    <source>
        <strain evidence="16 17">DSM 22027</strain>
    </source>
</reference>
<feature type="binding site" evidence="12">
    <location>
        <position position="961"/>
    </location>
    <ligand>
        <name>Zn(2+)</name>
        <dbReference type="ChEBI" id="CHEBI:29105"/>
    </ligand>
</feature>
<dbReference type="InterPro" id="IPR002301">
    <property type="entry name" value="Ile-tRNA-ligase"/>
</dbReference>
<evidence type="ECO:0000256" key="5">
    <source>
        <dbReference type="ARBA" id="ARBA00022741"/>
    </source>
</evidence>
<dbReference type="Gene3D" id="1.10.730.20">
    <property type="match status" value="1"/>
</dbReference>
<dbReference type="InterPro" id="IPR013155">
    <property type="entry name" value="M/V/L/I-tRNA-synth_anticd-bd"/>
</dbReference>
<evidence type="ECO:0000313" key="16">
    <source>
        <dbReference type="EMBL" id="ROR01946.1"/>
    </source>
</evidence>
<dbReference type="InterPro" id="IPR002300">
    <property type="entry name" value="aa-tRNA-synth_Ia"/>
</dbReference>
<dbReference type="InterPro" id="IPR009080">
    <property type="entry name" value="tRNAsynth_Ia_anticodon-bd"/>
</dbReference>
<comment type="cofactor">
    <cofactor evidence="12">
        <name>Zn(2+)</name>
        <dbReference type="ChEBI" id="CHEBI:29105"/>
    </cofactor>
    <text evidence="12">Binds 1 zinc ion per subunit.</text>
</comment>
<dbReference type="InterPro" id="IPR010663">
    <property type="entry name" value="Znf_FPG/IleRS"/>
</dbReference>
<keyword evidence="7 12" id="KW-0067">ATP-binding</keyword>
<accession>A0A3N1VGI8</accession>
<keyword evidence="3 12" id="KW-0436">Ligase</keyword>
<dbReference type="Proteomes" id="UP000276223">
    <property type="component" value="Unassembled WGS sequence"/>
</dbReference>
<feature type="short sequence motif" description="'HIGH' region" evidence="12">
    <location>
        <begin position="97"/>
        <end position="107"/>
    </location>
</feature>
<evidence type="ECO:0000256" key="6">
    <source>
        <dbReference type="ARBA" id="ARBA00022833"/>
    </source>
</evidence>
<dbReference type="GO" id="GO:0002161">
    <property type="term" value="F:aminoacyl-tRNA deacylase activity"/>
    <property type="evidence" value="ECO:0007669"/>
    <property type="project" value="InterPro"/>
</dbReference>
<dbReference type="SUPFAM" id="SSF47323">
    <property type="entry name" value="Anticodon-binding domain of a subclass of class I aminoacyl-tRNA synthetases"/>
    <property type="match status" value="1"/>
</dbReference>
<dbReference type="Gene3D" id="1.10.10.830">
    <property type="entry name" value="Ile-tRNA synthetase CP2 domain-like"/>
    <property type="match status" value="1"/>
</dbReference>
<dbReference type="GO" id="GO:0005524">
    <property type="term" value="F:ATP binding"/>
    <property type="evidence" value="ECO:0007669"/>
    <property type="project" value="UniProtKB-UniRule"/>
</dbReference>
<dbReference type="InterPro" id="IPR033708">
    <property type="entry name" value="Anticodon_Ile_BEm"/>
</dbReference>
<comment type="similarity">
    <text evidence="1 12">Belongs to the class-I aminoacyl-tRNA synthetase family. IleS type 1 subfamily.</text>
</comment>
<dbReference type="GO" id="GO:0008270">
    <property type="term" value="F:zinc ion binding"/>
    <property type="evidence" value="ECO:0007669"/>
    <property type="project" value="UniProtKB-UniRule"/>
</dbReference>
<dbReference type="InterPro" id="IPR001412">
    <property type="entry name" value="aa-tRNA-synth_I_CS"/>
</dbReference>
<dbReference type="CDD" id="cd07960">
    <property type="entry name" value="Anticodon_Ia_Ile_BEm"/>
    <property type="match status" value="1"/>
</dbReference>
<dbReference type="InterPro" id="IPR023585">
    <property type="entry name" value="Ile-tRNA-ligase_type1"/>
</dbReference>
<dbReference type="AlphaFoldDB" id="A0A3N1VGI8"/>
<comment type="subcellular location">
    <subcellularLocation>
        <location evidence="12">Cytoplasm</location>
    </subcellularLocation>
</comment>
<dbReference type="GO" id="GO:0000049">
    <property type="term" value="F:tRNA binding"/>
    <property type="evidence" value="ECO:0007669"/>
    <property type="project" value="InterPro"/>
</dbReference>
<evidence type="ECO:0000256" key="7">
    <source>
        <dbReference type="ARBA" id="ARBA00022840"/>
    </source>
</evidence>